<gene>
    <name evidence="1" type="ORF">K7432_016055</name>
</gene>
<sequence length="163" mass="18489">MEDLCTIATDIIKNNISQETILPYTQFVDQTNKVRYGTYSADIQESCFDYLTGTLPKQTAAFTSGDSENYLVLIGIYVELPFDWLKRAVESQDLHIPSDMDRYNFAKEVVSRREKKRAAGKKRMDGEESVVLAFGAKASGRVTLVRKPPKSQKRALWRVPMNG</sequence>
<keyword evidence="2" id="KW-1185">Reference proteome</keyword>
<dbReference type="PANTHER" id="PTHR47369">
    <property type="entry name" value="BTB/POZ DOMAIN-CONTAINING PROTEIN"/>
    <property type="match status" value="1"/>
</dbReference>
<proteinExistence type="predicted"/>
<protein>
    <submittedName>
        <fullName evidence="1">Uncharacterized protein</fullName>
    </submittedName>
</protein>
<dbReference type="PANTHER" id="PTHR47369:SF2">
    <property type="entry name" value="BTB_POZ DOMAIN-CONTAINING PROTEIN 2"/>
    <property type="match status" value="1"/>
</dbReference>
<evidence type="ECO:0000313" key="2">
    <source>
        <dbReference type="Proteomes" id="UP001479436"/>
    </source>
</evidence>
<organism evidence="1 2">
    <name type="scientific">Basidiobolus ranarum</name>
    <dbReference type="NCBI Taxonomy" id="34480"/>
    <lineage>
        <taxon>Eukaryota</taxon>
        <taxon>Fungi</taxon>
        <taxon>Fungi incertae sedis</taxon>
        <taxon>Zoopagomycota</taxon>
        <taxon>Entomophthoromycotina</taxon>
        <taxon>Basidiobolomycetes</taxon>
        <taxon>Basidiobolales</taxon>
        <taxon>Basidiobolaceae</taxon>
        <taxon>Basidiobolus</taxon>
    </lineage>
</organism>
<evidence type="ECO:0000313" key="1">
    <source>
        <dbReference type="EMBL" id="KAK9680072.1"/>
    </source>
</evidence>
<dbReference type="EMBL" id="JASJQH010009318">
    <property type="protein sequence ID" value="KAK9680072.1"/>
    <property type="molecule type" value="Genomic_DNA"/>
</dbReference>
<comment type="caution">
    <text evidence="1">The sequence shown here is derived from an EMBL/GenBank/DDBJ whole genome shotgun (WGS) entry which is preliminary data.</text>
</comment>
<dbReference type="Proteomes" id="UP001479436">
    <property type="component" value="Unassembled WGS sequence"/>
</dbReference>
<name>A0ABR2VM51_9FUNG</name>
<accession>A0ABR2VM51</accession>
<reference evidence="1 2" key="1">
    <citation type="submission" date="2023-04" db="EMBL/GenBank/DDBJ databases">
        <title>Genome of Basidiobolus ranarum AG-B5.</title>
        <authorList>
            <person name="Stajich J.E."/>
            <person name="Carter-House D."/>
            <person name="Gryganskyi A."/>
        </authorList>
    </citation>
    <scope>NUCLEOTIDE SEQUENCE [LARGE SCALE GENOMIC DNA]</scope>
    <source>
        <strain evidence="1 2">AG-B5</strain>
    </source>
</reference>